<dbReference type="InterPro" id="IPR023170">
    <property type="entry name" value="HhH_base_excis_C"/>
</dbReference>
<sequence>MTTRDDKIIDIYRLLLGHFGPQGWWPAESTLEIILGAILTQAVAWKNVEKALESLKTNHKISIPAILNTPQDELAELIKPALYHRQKAKKVIIMMDFIDKNYHGDFELMFQEPMLKLRQELLALWGIGEETADSILLYAGNYPVFVVDTYTCRIFSRLGLVSEKISYGKMQGYLMERLPEEVPLYNEYHALLVALGANYCRKTTPLCSQCPLILICNYYEIMQEYTERSRTNDILGSGKGMHV</sequence>
<dbReference type="AlphaFoldDB" id="A0A0E4C8Q4"/>
<dbReference type="Proteomes" id="UP000045545">
    <property type="component" value="Unassembled WGS sequence"/>
</dbReference>
<keyword evidence="6" id="KW-0378">Hydrolase</keyword>
<feature type="domain" description="HhH-GPD" evidence="5">
    <location>
        <begin position="39"/>
        <end position="198"/>
    </location>
</feature>
<protein>
    <submittedName>
        <fullName evidence="6">Endonuclease III</fullName>
    </submittedName>
</protein>
<keyword evidence="4" id="KW-0411">Iron-sulfur</keyword>
<dbReference type="InterPro" id="IPR003265">
    <property type="entry name" value="HhH-GPD_domain"/>
</dbReference>
<dbReference type="EMBL" id="CGIH01000027">
    <property type="protein sequence ID" value="CFX61989.1"/>
    <property type="molecule type" value="Genomic_DNA"/>
</dbReference>
<dbReference type="GO" id="GO:0006284">
    <property type="term" value="P:base-excision repair"/>
    <property type="evidence" value="ECO:0007669"/>
    <property type="project" value="InterPro"/>
</dbReference>
<dbReference type="RefSeq" id="WP_046497290.1">
    <property type="nucleotide sequence ID" value="NZ_CGIH01000027.1"/>
</dbReference>
<keyword evidence="2" id="KW-0479">Metal-binding</keyword>
<keyword evidence="7" id="KW-1185">Reference proteome</keyword>
<dbReference type="STRING" id="690567.1525"/>
<accession>A0A0E4C8Q4</accession>
<dbReference type="Gene3D" id="1.10.1670.10">
    <property type="entry name" value="Helix-hairpin-Helix base-excision DNA repair enzymes (C-terminal)"/>
    <property type="match status" value="1"/>
</dbReference>
<evidence type="ECO:0000256" key="4">
    <source>
        <dbReference type="ARBA" id="ARBA00023014"/>
    </source>
</evidence>
<keyword evidence="1" id="KW-0004">4Fe-4S</keyword>
<keyword evidence="3" id="KW-0408">Iron</keyword>
<evidence type="ECO:0000256" key="1">
    <source>
        <dbReference type="ARBA" id="ARBA00022485"/>
    </source>
</evidence>
<dbReference type="InterPro" id="IPR011257">
    <property type="entry name" value="DNA_glycosylase"/>
</dbReference>
<dbReference type="Gene3D" id="1.10.340.30">
    <property type="entry name" value="Hypothetical protein, domain 2"/>
    <property type="match status" value="1"/>
</dbReference>
<dbReference type="PANTHER" id="PTHR10359:SF19">
    <property type="entry name" value="DNA REPAIR GLYCOSYLASE MJ1434-RELATED"/>
    <property type="match status" value="1"/>
</dbReference>
<dbReference type="PANTHER" id="PTHR10359">
    <property type="entry name" value="A/G-SPECIFIC ADENINE GLYCOSYLASE/ENDONUCLEASE III"/>
    <property type="match status" value="1"/>
</dbReference>
<dbReference type="Pfam" id="PF00730">
    <property type="entry name" value="HhH-GPD"/>
    <property type="match status" value="1"/>
</dbReference>
<gene>
    <name evidence="6" type="ORF">1525</name>
</gene>
<dbReference type="PIRSF" id="PIRSF001435">
    <property type="entry name" value="Nth"/>
    <property type="match status" value="1"/>
</dbReference>
<evidence type="ECO:0000313" key="6">
    <source>
        <dbReference type="EMBL" id="CFX61989.1"/>
    </source>
</evidence>
<dbReference type="CDD" id="cd00056">
    <property type="entry name" value="ENDO3c"/>
    <property type="match status" value="1"/>
</dbReference>
<dbReference type="SMART" id="SM00478">
    <property type="entry name" value="ENDO3c"/>
    <property type="match status" value="1"/>
</dbReference>
<evidence type="ECO:0000256" key="3">
    <source>
        <dbReference type="ARBA" id="ARBA00023004"/>
    </source>
</evidence>
<dbReference type="SUPFAM" id="SSF48150">
    <property type="entry name" value="DNA-glycosylase"/>
    <property type="match status" value="1"/>
</dbReference>
<dbReference type="GO" id="GO:0004519">
    <property type="term" value="F:endonuclease activity"/>
    <property type="evidence" value="ECO:0007669"/>
    <property type="project" value="UniProtKB-KW"/>
</dbReference>
<evidence type="ECO:0000313" key="7">
    <source>
        <dbReference type="Proteomes" id="UP000045545"/>
    </source>
</evidence>
<keyword evidence="6" id="KW-0255">Endonuclease</keyword>
<evidence type="ECO:0000256" key="2">
    <source>
        <dbReference type="ARBA" id="ARBA00022723"/>
    </source>
</evidence>
<dbReference type="GO" id="GO:0046872">
    <property type="term" value="F:metal ion binding"/>
    <property type="evidence" value="ECO:0007669"/>
    <property type="project" value="UniProtKB-KW"/>
</dbReference>
<keyword evidence="6" id="KW-0540">Nuclease</keyword>
<proteinExistence type="predicted"/>
<dbReference type="GO" id="GO:0051539">
    <property type="term" value="F:4 iron, 4 sulfur cluster binding"/>
    <property type="evidence" value="ECO:0007669"/>
    <property type="project" value="UniProtKB-KW"/>
</dbReference>
<reference evidence="6 7" key="1">
    <citation type="submission" date="2015-03" db="EMBL/GenBank/DDBJ databases">
        <authorList>
            <person name="Murphy D."/>
        </authorList>
    </citation>
    <scope>NUCLEOTIDE SEQUENCE [LARGE SCALE GENOMIC DNA]</scope>
    <source>
        <strain evidence="6 7">OL-4</strain>
    </source>
</reference>
<dbReference type="OrthoDB" id="9802365at2"/>
<name>A0A0E4C8Q4_9FIRM</name>
<evidence type="ECO:0000259" key="5">
    <source>
        <dbReference type="SMART" id="SM00478"/>
    </source>
</evidence>
<organism evidence="6 7">
    <name type="scientific">Syntrophomonas zehnderi OL-4</name>
    <dbReference type="NCBI Taxonomy" id="690567"/>
    <lineage>
        <taxon>Bacteria</taxon>
        <taxon>Bacillati</taxon>
        <taxon>Bacillota</taxon>
        <taxon>Clostridia</taxon>
        <taxon>Eubacteriales</taxon>
        <taxon>Syntrophomonadaceae</taxon>
        <taxon>Syntrophomonas</taxon>
    </lineage>
</organism>